<evidence type="ECO:0000313" key="6">
    <source>
        <dbReference type="Proteomes" id="UP000183760"/>
    </source>
</evidence>
<dbReference type="EMBL" id="FOIB01000009">
    <property type="protein sequence ID" value="SEU31872.1"/>
    <property type="molecule type" value="Genomic_DNA"/>
</dbReference>
<dbReference type="RefSeq" id="WP_046713279.1">
    <property type="nucleotide sequence ID" value="NZ_BJXR01000034.1"/>
</dbReference>
<feature type="binding site" evidence="3">
    <location>
        <position position="62"/>
    </location>
    <ligand>
        <name>Mg(2+)</name>
        <dbReference type="ChEBI" id="CHEBI:18420"/>
        <label>1</label>
    </ligand>
</feature>
<dbReference type="PANTHER" id="PTHR16222">
    <property type="entry name" value="ADP-RIBOSYLGLYCOHYDROLASE"/>
    <property type="match status" value="1"/>
</dbReference>
<keyword evidence="2 4" id="KW-0378">Hydrolase</keyword>
<dbReference type="AlphaFoldDB" id="A0A511T5F8"/>
<evidence type="ECO:0000313" key="4">
    <source>
        <dbReference type="EMBL" id="GEN09385.1"/>
    </source>
</evidence>
<protein>
    <submittedName>
        <fullName evidence="4">ADP-ribosylglycohydrolase</fullName>
    </submittedName>
</protein>
<comment type="caution">
    <text evidence="4">The sequence shown here is derived from an EMBL/GenBank/DDBJ whole genome shotgun (WGS) entry which is preliminary data.</text>
</comment>
<comment type="similarity">
    <text evidence="1">Belongs to the ADP-ribosylglycohydrolase family.</text>
</comment>
<dbReference type="PANTHER" id="PTHR16222:SF24">
    <property type="entry name" value="ADP-RIBOSYLHYDROLASE ARH3"/>
    <property type="match status" value="1"/>
</dbReference>
<reference evidence="4 7" key="2">
    <citation type="submission" date="2019-07" db="EMBL/GenBank/DDBJ databases">
        <title>Whole genome shotgun sequence of Myxococcus fulvus NBRC 100333.</title>
        <authorList>
            <person name="Hosoyama A."/>
            <person name="Uohara A."/>
            <person name="Ohji S."/>
            <person name="Ichikawa N."/>
        </authorList>
    </citation>
    <scope>NUCLEOTIDE SEQUENCE [LARGE SCALE GENOMIC DNA]</scope>
    <source>
        <strain evidence="4 7">NBRC 100333</strain>
    </source>
</reference>
<keyword evidence="3" id="KW-0479">Metal-binding</keyword>
<gene>
    <name evidence="4" type="ORF">MFU01_44220</name>
    <name evidence="5" type="ORF">SAMN05443572_10936</name>
</gene>
<dbReference type="OrthoDB" id="9806482at2"/>
<evidence type="ECO:0000256" key="3">
    <source>
        <dbReference type="PIRSR" id="PIRSR605502-1"/>
    </source>
</evidence>
<feature type="binding site" evidence="3">
    <location>
        <position position="60"/>
    </location>
    <ligand>
        <name>Mg(2+)</name>
        <dbReference type="ChEBI" id="CHEBI:18420"/>
        <label>1</label>
    </ligand>
</feature>
<proteinExistence type="inferred from homology"/>
<feature type="binding site" evidence="3">
    <location>
        <position position="269"/>
    </location>
    <ligand>
        <name>Mg(2+)</name>
        <dbReference type="ChEBI" id="CHEBI:18420"/>
        <label>1</label>
    </ligand>
</feature>
<evidence type="ECO:0000313" key="7">
    <source>
        <dbReference type="Proteomes" id="UP000321514"/>
    </source>
</evidence>
<evidence type="ECO:0000256" key="2">
    <source>
        <dbReference type="ARBA" id="ARBA00022801"/>
    </source>
</evidence>
<keyword evidence="6" id="KW-1185">Reference proteome</keyword>
<organism evidence="4 7">
    <name type="scientific">Myxococcus fulvus</name>
    <dbReference type="NCBI Taxonomy" id="33"/>
    <lineage>
        <taxon>Bacteria</taxon>
        <taxon>Pseudomonadati</taxon>
        <taxon>Myxococcota</taxon>
        <taxon>Myxococcia</taxon>
        <taxon>Myxococcales</taxon>
        <taxon>Cystobacterineae</taxon>
        <taxon>Myxococcaceae</taxon>
        <taxon>Myxococcus</taxon>
    </lineage>
</organism>
<sequence>MPSREERLEGGLWGLLVGDALGVPYEFHAPEAIPPARDIELEPPEGFHRAHPGVPAGTWSDDGAHALCLLDSLLFHGRLDLEDLGRRLVNWREWGYLAVDGQVFDVGIQTDRALAMFRAGAPATSAGPAGVQDNGNGSLMRVLPLALWHRGSDAQLASDAMDQSLVTHGHVRARVCCAVYCLWARRALEGAARPWDEAVSGFRALYPRGSEAREELDGAILPLGAEDTPGRGTGYVVDCLRSARDCVATGGDYEGVVRSSIRLGHDTDTTAAVAGGIAGVLGGVRAIPSRWRSAMRGTELVEPLLRKLLAHHASAKAE</sequence>
<dbReference type="Pfam" id="PF03747">
    <property type="entry name" value="ADP_ribosyl_GH"/>
    <property type="match status" value="1"/>
</dbReference>
<accession>A0A511T5F8</accession>
<dbReference type="GO" id="GO:0016787">
    <property type="term" value="F:hydrolase activity"/>
    <property type="evidence" value="ECO:0007669"/>
    <property type="project" value="UniProtKB-KW"/>
</dbReference>
<name>A0A511T5F8_MYXFU</name>
<evidence type="ECO:0000256" key="1">
    <source>
        <dbReference type="ARBA" id="ARBA00010702"/>
    </source>
</evidence>
<dbReference type="Proteomes" id="UP000183760">
    <property type="component" value="Unassembled WGS sequence"/>
</dbReference>
<feature type="binding site" evidence="3">
    <location>
        <position position="268"/>
    </location>
    <ligand>
        <name>Mg(2+)</name>
        <dbReference type="ChEBI" id="CHEBI:18420"/>
        <label>1</label>
    </ligand>
</feature>
<dbReference type="STRING" id="1334629.MFUL124B02_18930"/>
<dbReference type="EMBL" id="BJXR01000034">
    <property type="protein sequence ID" value="GEN09385.1"/>
    <property type="molecule type" value="Genomic_DNA"/>
</dbReference>
<dbReference type="InterPro" id="IPR036705">
    <property type="entry name" value="Ribosyl_crysJ1_sf"/>
</dbReference>
<dbReference type="InterPro" id="IPR050792">
    <property type="entry name" value="ADP-ribosylglycohydrolase"/>
</dbReference>
<dbReference type="InterPro" id="IPR005502">
    <property type="entry name" value="Ribosyl_crysJ1"/>
</dbReference>
<feature type="binding site" evidence="3">
    <location>
        <position position="266"/>
    </location>
    <ligand>
        <name>Mg(2+)</name>
        <dbReference type="ChEBI" id="CHEBI:18420"/>
        <label>1</label>
    </ligand>
</feature>
<comment type="cofactor">
    <cofactor evidence="3">
        <name>Mg(2+)</name>
        <dbReference type="ChEBI" id="CHEBI:18420"/>
    </cofactor>
    <text evidence="3">Binds 2 magnesium ions per subunit.</text>
</comment>
<evidence type="ECO:0000313" key="5">
    <source>
        <dbReference type="EMBL" id="SEU31872.1"/>
    </source>
</evidence>
<dbReference type="Gene3D" id="1.10.4080.10">
    <property type="entry name" value="ADP-ribosylation/Crystallin J1"/>
    <property type="match status" value="1"/>
</dbReference>
<keyword evidence="3" id="KW-0460">Magnesium</keyword>
<feature type="binding site" evidence="3">
    <location>
        <position position="61"/>
    </location>
    <ligand>
        <name>Mg(2+)</name>
        <dbReference type="ChEBI" id="CHEBI:18420"/>
        <label>1</label>
    </ligand>
</feature>
<reference evidence="5 6" key="1">
    <citation type="submission" date="2016-10" db="EMBL/GenBank/DDBJ databases">
        <authorList>
            <person name="Varghese N."/>
            <person name="Submissions S."/>
        </authorList>
    </citation>
    <scope>NUCLEOTIDE SEQUENCE [LARGE SCALE GENOMIC DNA]</scope>
    <source>
        <strain evidence="5 6">DSM 16525</strain>
    </source>
</reference>
<dbReference type="GO" id="GO:0046872">
    <property type="term" value="F:metal ion binding"/>
    <property type="evidence" value="ECO:0007669"/>
    <property type="project" value="UniProtKB-KW"/>
</dbReference>
<dbReference type="SUPFAM" id="SSF101478">
    <property type="entry name" value="ADP-ribosylglycohydrolase"/>
    <property type="match status" value="1"/>
</dbReference>
<dbReference type="Proteomes" id="UP000321514">
    <property type="component" value="Unassembled WGS sequence"/>
</dbReference>